<keyword evidence="1" id="KW-1133">Transmembrane helix</keyword>
<feature type="transmembrane region" description="Helical" evidence="1">
    <location>
        <begin position="239"/>
        <end position="258"/>
    </location>
</feature>
<dbReference type="SUPFAM" id="SSF47769">
    <property type="entry name" value="SAM/Pointed domain"/>
    <property type="match status" value="1"/>
</dbReference>
<dbReference type="Gene3D" id="1.10.150.50">
    <property type="entry name" value="Transcription Factor, Ets-1"/>
    <property type="match status" value="1"/>
</dbReference>
<evidence type="ECO:0000256" key="1">
    <source>
        <dbReference type="SAM" id="Phobius"/>
    </source>
</evidence>
<keyword evidence="1" id="KW-0472">Membrane</keyword>
<dbReference type="Proteomes" id="UP000266743">
    <property type="component" value="Chromosome 6"/>
</dbReference>
<dbReference type="Pfam" id="PF00536">
    <property type="entry name" value="SAM_1"/>
    <property type="match status" value="1"/>
</dbReference>
<name>A0A3L6L5P6_9TRYP</name>
<proteinExistence type="predicted"/>
<organism evidence="4">
    <name type="scientific">Trypanosoma brucei equiperdum</name>
    <dbReference type="NCBI Taxonomy" id="630700"/>
    <lineage>
        <taxon>Eukaryota</taxon>
        <taxon>Discoba</taxon>
        <taxon>Euglenozoa</taxon>
        <taxon>Kinetoplastea</taxon>
        <taxon>Metakinetoplastina</taxon>
        <taxon>Trypanosomatida</taxon>
        <taxon>Trypanosomatidae</taxon>
        <taxon>Trypanosoma</taxon>
    </lineage>
</organism>
<evidence type="ECO:0000313" key="4">
    <source>
        <dbReference type="EMBL" id="RHW71994.1"/>
    </source>
</evidence>
<dbReference type="PROSITE" id="PS50105">
    <property type="entry name" value="SAM_DOMAIN"/>
    <property type="match status" value="1"/>
</dbReference>
<feature type="signal peptide" evidence="2">
    <location>
        <begin position="1"/>
        <end position="21"/>
    </location>
</feature>
<dbReference type="InterPro" id="IPR013761">
    <property type="entry name" value="SAM/pointed_sf"/>
</dbReference>
<feature type="transmembrane region" description="Helical" evidence="1">
    <location>
        <begin position="191"/>
        <end position="210"/>
    </location>
</feature>
<keyword evidence="1" id="KW-0812">Transmembrane</keyword>
<protein>
    <submittedName>
        <fullName evidence="4">SAM domain (Sterile alpha motif)</fullName>
    </submittedName>
</protein>
<reference evidence="4" key="1">
    <citation type="submission" date="2018-09" db="EMBL/GenBank/DDBJ databases">
        <title>whole genome sequence of T. equiperdum IVM-t1 strain.</title>
        <authorList>
            <person name="Suganuma K."/>
        </authorList>
    </citation>
    <scope>NUCLEOTIDE SEQUENCE [LARGE SCALE GENOMIC DNA]</scope>
    <source>
        <strain evidence="4">IVM-t1</strain>
    </source>
</reference>
<feature type="chain" id="PRO_5017941437" evidence="2">
    <location>
        <begin position="22"/>
        <end position="333"/>
    </location>
</feature>
<keyword evidence="2" id="KW-0732">Signal</keyword>
<accession>A0A3L6L5P6</accession>
<sequence>MSTRSGVNVLMLVLMLRQALPVQSSEEAVVIRPSPINKPVSSWNVVDVEYWMNNTLGYPEYSGYIRKHLIDGPTLLELTPADFEEHFPIENSIHVVKFSAHLKLLKGSCMCGEGVSTSAEFWSYFKQEPFRVFVIGSTTLVFPRISMLYICLFDNELYDMLIGVSASQSEVLTANMKEHKEAFETARTIPFLHKVLYLISMIAAPSLFMAFQAVRMLTTNYFVMSLIITHFLLSAYDEYVFVSLAYAGVALPPGSTLFSKIRNMVSFTIFIPPAFLALYYILPHYLQVFVVCLVLLYILFMFFCIIVVRFGRDPAGTASGTRRGEGRPSDKSG</sequence>
<dbReference type="InterPro" id="IPR001660">
    <property type="entry name" value="SAM"/>
</dbReference>
<feature type="transmembrane region" description="Helical" evidence="1">
    <location>
        <begin position="265"/>
        <end position="282"/>
    </location>
</feature>
<evidence type="ECO:0000256" key="2">
    <source>
        <dbReference type="SAM" id="SignalP"/>
    </source>
</evidence>
<dbReference type="AlphaFoldDB" id="A0A3L6L5P6"/>
<comment type="caution">
    <text evidence="4">The sequence shown here is derived from an EMBL/GenBank/DDBJ whole genome shotgun (WGS) entry which is preliminary data.</text>
</comment>
<feature type="domain" description="SAM" evidence="3">
    <location>
        <begin position="43"/>
        <end position="108"/>
    </location>
</feature>
<feature type="transmembrane region" description="Helical" evidence="1">
    <location>
        <begin position="288"/>
        <end position="308"/>
    </location>
</feature>
<evidence type="ECO:0000259" key="3">
    <source>
        <dbReference type="PROSITE" id="PS50105"/>
    </source>
</evidence>
<gene>
    <name evidence="4" type="ORF">DPX39_060022400</name>
</gene>
<dbReference type="EMBL" id="QSBY01000006">
    <property type="protein sequence ID" value="RHW71994.1"/>
    <property type="molecule type" value="Genomic_DNA"/>
</dbReference>